<dbReference type="EMBL" id="JAIXMP010000005">
    <property type="protein sequence ID" value="KAI9272985.1"/>
    <property type="molecule type" value="Genomic_DNA"/>
</dbReference>
<comment type="caution">
    <text evidence="1">The sequence shown here is derived from an EMBL/GenBank/DDBJ whole genome shotgun (WGS) entry which is preliminary data.</text>
</comment>
<accession>A0AAD5K7R0</accession>
<dbReference type="AlphaFoldDB" id="A0AAD5K7R0"/>
<sequence>MNSTNNINSTNNESEPKLYRKDLVNGMHSYTWYTRAVRPRKPLSIVEYALTRATNKERHVVRFKTAEAYSIDEQVDKTKYKEKFTKMDWKNFKCKKNVDLVGHDFGEKWESAPNISEMSINERRMFLYGIITFKKITETTGYTEPTATATEMTVIREETGVFDMSLNDQ</sequence>
<reference evidence="1" key="1">
    <citation type="journal article" date="2022" name="IScience">
        <title>Evolution of zygomycete secretomes and the origins of terrestrial fungal ecologies.</title>
        <authorList>
            <person name="Chang Y."/>
            <person name="Wang Y."/>
            <person name="Mondo S."/>
            <person name="Ahrendt S."/>
            <person name="Andreopoulos W."/>
            <person name="Barry K."/>
            <person name="Beard J."/>
            <person name="Benny G.L."/>
            <person name="Blankenship S."/>
            <person name="Bonito G."/>
            <person name="Cuomo C."/>
            <person name="Desiro A."/>
            <person name="Gervers K.A."/>
            <person name="Hundley H."/>
            <person name="Kuo A."/>
            <person name="LaButti K."/>
            <person name="Lang B.F."/>
            <person name="Lipzen A."/>
            <person name="O'Donnell K."/>
            <person name="Pangilinan J."/>
            <person name="Reynolds N."/>
            <person name="Sandor L."/>
            <person name="Smith M.E."/>
            <person name="Tsang A."/>
            <person name="Grigoriev I.V."/>
            <person name="Stajich J.E."/>
            <person name="Spatafora J.W."/>
        </authorList>
    </citation>
    <scope>NUCLEOTIDE SEQUENCE</scope>
    <source>
        <strain evidence="1">RSA 2281</strain>
    </source>
</reference>
<gene>
    <name evidence="1" type="ORF">BDA99DRAFT_533814</name>
</gene>
<proteinExistence type="predicted"/>
<name>A0AAD5K7R0_9FUNG</name>
<dbReference type="Proteomes" id="UP001209540">
    <property type="component" value="Unassembled WGS sequence"/>
</dbReference>
<protein>
    <submittedName>
        <fullName evidence="1">Uncharacterized protein</fullName>
    </submittedName>
</protein>
<reference evidence="1" key="2">
    <citation type="submission" date="2023-02" db="EMBL/GenBank/DDBJ databases">
        <authorList>
            <consortium name="DOE Joint Genome Institute"/>
            <person name="Mondo S.J."/>
            <person name="Chang Y."/>
            <person name="Wang Y."/>
            <person name="Ahrendt S."/>
            <person name="Andreopoulos W."/>
            <person name="Barry K."/>
            <person name="Beard J."/>
            <person name="Benny G.L."/>
            <person name="Blankenship S."/>
            <person name="Bonito G."/>
            <person name="Cuomo C."/>
            <person name="Desiro A."/>
            <person name="Gervers K.A."/>
            <person name="Hundley H."/>
            <person name="Kuo A."/>
            <person name="LaButti K."/>
            <person name="Lang B.F."/>
            <person name="Lipzen A."/>
            <person name="O'Donnell K."/>
            <person name="Pangilinan J."/>
            <person name="Reynolds N."/>
            <person name="Sandor L."/>
            <person name="Smith M.W."/>
            <person name="Tsang A."/>
            <person name="Grigoriev I.V."/>
            <person name="Stajich J.E."/>
            <person name="Spatafora J.W."/>
        </authorList>
    </citation>
    <scope>NUCLEOTIDE SEQUENCE</scope>
    <source>
        <strain evidence="1">RSA 2281</strain>
    </source>
</reference>
<evidence type="ECO:0000313" key="1">
    <source>
        <dbReference type="EMBL" id="KAI9272985.1"/>
    </source>
</evidence>
<organism evidence="1 2">
    <name type="scientific">Phascolomyces articulosus</name>
    <dbReference type="NCBI Taxonomy" id="60185"/>
    <lineage>
        <taxon>Eukaryota</taxon>
        <taxon>Fungi</taxon>
        <taxon>Fungi incertae sedis</taxon>
        <taxon>Mucoromycota</taxon>
        <taxon>Mucoromycotina</taxon>
        <taxon>Mucoromycetes</taxon>
        <taxon>Mucorales</taxon>
        <taxon>Lichtheimiaceae</taxon>
        <taxon>Phascolomyces</taxon>
    </lineage>
</organism>
<evidence type="ECO:0000313" key="2">
    <source>
        <dbReference type="Proteomes" id="UP001209540"/>
    </source>
</evidence>
<keyword evidence="2" id="KW-1185">Reference proteome</keyword>